<accession>C4GK04</accession>
<proteinExistence type="predicted"/>
<protein>
    <submittedName>
        <fullName evidence="1">Uncharacterized protein</fullName>
    </submittedName>
</protein>
<dbReference type="EMBL" id="ACJW02000003">
    <property type="protein sequence ID" value="EEP68127.1"/>
    <property type="molecule type" value="Genomic_DNA"/>
</dbReference>
<evidence type="ECO:0000313" key="1">
    <source>
        <dbReference type="EMBL" id="EEP68127.1"/>
    </source>
</evidence>
<dbReference type="AlphaFoldDB" id="C4GK04"/>
<dbReference type="HOGENOM" id="CLU_3311205_0_0_4"/>
<organism evidence="1 2">
    <name type="scientific">Kingella oralis ATCC 51147</name>
    <dbReference type="NCBI Taxonomy" id="629741"/>
    <lineage>
        <taxon>Bacteria</taxon>
        <taxon>Pseudomonadati</taxon>
        <taxon>Pseudomonadota</taxon>
        <taxon>Betaproteobacteria</taxon>
        <taxon>Neisseriales</taxon>
        <taxon>Neisseriaceae</taxon>
        <taxon>Kingella</taxon>
    </lineage>
</organism>
<keyword evidence="2" id="KW-1185">Reference proteome</keyword>
<dbReference type="Proteomes" id="UP000003009">
    <property type="component" value="Unassembled WGS sequence"/>
</dbReference>
<comment type="caution">
    <text evidence="1">The sequence shown here is derived from an EMBL/GenBank/DDBJ whole genome shotgun (WGS) entry which is preliminary data.</text>
</comment>
<sequence>MQRHGFILMKLSKKATIVAQKGFSGCLKYIYNLCQLFCI</sequence>
<reference evidence="1" key="1">
    <citation type="submission" date="2009-04" db="EMBL/GenBank/DDBJ databases">
        <authorList>
            <person name="Weinstock G."/>
            <person name="Sodergren E."/>
            <person name="Clifton S."/>
            <person name="Fulton L."/>
            <person name="Fulton B."/>
            <person name="Courtney L."/>
            <person name="Fronick C."/>
            <person name="Harrison M."/>
            <person name="Strong C."/>
            <person name="Farmer C."/>
            <person name="Delahaunty K."/>
            <person name="Markovic C."/>
            <person name="Hall O."/>
            <person name="Minx P."/>
            <person name="Tomlinson C."/>
            <person name="Mitreva M."/>
            <person name="Nelson J."/>
            <person name="Hou S."/>
            <person name="Wollam A."/>
            <person name="Pepin K.H."/>
            <person name="Johnson M."/>
            <person name="Bhonagiri V."/>
            <person name="Nash W.E."/>
            <person name="Warren W."/>
            <person name="Chinwalla A."/>
            <person name="Mardis E.R."/>
            <person name="Wilson R.K."/>
        </authorList>
    </citation>
    <scope>NUCLEOTIDE SEQUENCE [LARGE SCALE GENOMIC DNA]</scope>
    <source>
        <strain evidence="1">ATCC 51147</strain>
    </source>
</reference>
<name>C4GK04_9NEIS</name>
<gene>
    <name evidence="1" type="ORF">GCWU000324_02379</name>
</gene>
<evidence type="ECO:0000313" key="2">
    <source>
        <dbReference type="Proteomes" id="UP000003009"/>
    </source>
</evidence>